<keyword evidence="2" id="KW-1185">Reference proteome</keyword>
<protein>
    <recommendedName>
        <fullName evidence="3">DUF4376 domain-containing protein</fullName>
    </recommendedName>
</protein>
<reference evidence="1" key="1">
    <citation type="submission" date="2020-12" db="EMBL/GenBank/DDBJ databases">
        <title>Marinomonas arctica sp. nov., a psychrotolerant bacterium isolated from the Arctic.</title>
        <authorList>
            <person name="Zhang Y."/>
        </authorList>
    </citation>
    <scope>NUCLEOTIDE SEQUENCE</scope>
    <source>
        <strain evidence="1">C1424</strain>
    </source>
</reference>
<name>A0A934JU87_9GAMM</name>
<evidence type="ECO:0000313" key="1">
    <source>
        <dbReference type="EMBL" id="MBJ7537147.1"/>
    </source>
</evidence>
<evidence type="ECO:0008006" key="3">
    <source>
        <dbReference type="Google" id="ProtNLM"/>
    </source>
</evidence>
<gene>
    <name evidence="1" type="ORF">I8J31_05580</name>
</gene>
<accession>A0A934JU87</accession>
<dbReference type="Proteomes" id="UP000628710">
    <property type="component" value="Unassembled WGS sequence"/>
</dbReference>
<organism evidence="1 2">
    <name type="scientific">Marinomonas transparens</name>
    <dbReference type="NCBI Taxonomy" id="2795388"/>
    <lineage>
        <taxon>Bacteria</taxon>
        <taxon>Pseudomonadati</taxon>
        <taxon>Pseudomonadota</taxon>
        <taxon>Gammaproteobacteria</taxon>
        <taxon>Oceanospirillales</taxon>
        <taxon>Oceanospirillaceae</taxon>
        <taxon>Marinomonas</taxon>
    </lineage>
</organism>
<sequence length="126" mass="14220">MNIQTVKSTGNSYLVNGEMVVPREESNAHYIKVQQWLAAGNPLEAEFTEAELLAQQHALASSECTRRINAKWDPIGQMNASLGIYSDEECDACADWIAQHREALAVILEREDLIDLEVENDQYWPV</sequence>
<dbReference type="RefSeq" id="WP_199467283.1">
    <property type="nucleotide sequence ID" value="NZ_JAEMNX010000003.1"/>
</dbReference>
<comment type="caution">
    <text evidence="1">The sequence shown here is derived from an EMBL/GenBank/DDBJ whole genome shotgun (WGS) entry which is preliminary data.</text>
</comment>
<proteinExistence type="predicted"/>
<dbReference type="AlphaFoldDB" id="A0A934JU87"/>
<dbReference type="EMBL" id="JAEMNX010000003">
    <property type="protein sequence ID" value="MBJ7537147.1"/>
    <property type="molecule type" value="Genomic_DNA"/>
</dbReference>
<evidence type="ECO:0000313" key="2">
    <source>
        <dbReference type="Proteomes" id="UP000628710"/>
    </source>
</evidence>